<dbReference type="Gene3D" id="3.40.50.1820">
    <property type="entry name" value="alpha/beta hydrolase"/>
    <property type="match status" value="1"/>
</dbReference>
<accession>A0ABS5KWU5</accession>
<dbReference type="RefSeq" id="WP_212013478.1">
    <property type="nucleotide sequence ID" value="NZ_JAAFYZ010000105.1"/>
</dbReference>
<dbReference type="InterPro" id="IPR050585">
    <property type="entry name" value="Xaa-Pro_dipeptidyl-ppase/CocE"/>
</dbReference>
<keyword evidence="3" id="KW-1185">Reference proteome</keyword>
<organism evidence="2 3">
    <name type="scientific">Catenulispora pinistramenti</name>
    <dbReference type="NCBI Taxonomy" id="2705254"/>
    <lineage>
        <taxon>Bacteria</taxon>
        <taxon>Bacillati</taxon>
        <taxon>Actinomycetota</taxon>
        <taxon>Actinomycetes</taxon>
        <taxon>Catenulisporales</taxon>
        <taxon>Catenulisporaceae</taxon>
        <taxon>Catenulispora</taxon>
    </lineage>
</organism>
<dbReference type="EMBL" id="JAAFYZ010000105">
    <property type="protein sequence ID" value="MBS2550528.1"/>
    <property type="molecule type" value="Genomic_DNA"/>
</dbReference>
<reference evidence="2 3" key="1">
    <citation type="submission" date="2020-02" db="EMBL/GenBank/DDBJ databases">
        <title>Acidophilic actinobacteria isolated from forest soil.</title>
        <authorList>
            <person name="Golinska P."/>
        </authorList>
    </citation>
    <scope>NUCLEOTIDE SEQUENCE [LARGE SCALE GENOMIC DNA]</scope>
    <source>
        <strain evidence="2 3">NL8</strain>
    </source>
</reference>
<gene>
    <name evidence="2" type="ORF">KGQ19_27015</name>
</gene>
<dbReference type="PANTHER" id="PTHR43056">
    <property type="entry name" value="PEPTIDASE S9 PROLYL OLIGOPEPTIDASE"/>
    <property type="match status" value="1"/>
</dbReference>
<protein>
    <submittedName>
        <fullName evidence="2">S9 family peptidase</fullName>
    </submittedName>
</protein>
<evidence type="ECO:0000313" key="2">
    <source>
        <dbReference type="EMBL" id="MBS2550528.1"/>
    </source>
</evidence>
<evidence type="ECO:0000259" key="1">
    <source>
        <dbReference type="Pfam" id="PF00326"/>
    </source>
</evidence>
<name>A0ABS5KWU5_9ACTN</name>
<dbReference type="InterPro" id="IPR029058">
    <property type="entry name" value="AB_hydrolase_fold"/>
</dbReference>
<comment type="caution">
    <text evidence="2">The sequence shown here is derived from an EMBL/GenBank/DDBJ whole genome shotgun (WGS) entry which is preliminary data.</text>
</comment>
<dbReference type="SUPFAM" id="SSF82171">
    <property type="entry name" value="DPP6 N-terminal domain-like"/>
    <property type="match status" value="1"/>
</dbReference>
<dbReference type="SUPFAM" id="SSF53474">
    <property type="entry name" value="alpha/beta-Hydrolases"/>
    <property type="match status" value="1"/>
</dbReference>
<feature type="domain" description="Peptidase S9 prolyl oligopeptidase catalytic" evidence="1">
    <location>
        <begin position="460"/>
        <end position="667"/>
    </location>
</feature>
<dbReference type="InterPro" id="IPR001375">
    <property type="entry name" value="Peptidase_S9_cat"/>
</dbReference>
<sequence length="668" mass="71438">MTKAEKPYGTWPSPITAEDVAAIPGAPQWPSVVGEQTWWCAPDPATATVGLMWRGADGVVCPVLGPGWPVGNKAIGYGGRPYLATPEFAVFSRSSDQRLYLIADMPAAEPSSAGAALEPAPLTPADPEGVTRTNYSDPILGPSGTEIWAIREVTELTEELTDPAPRTKRDVVAIPLSGAAADDPTALRVVARSHHFLSTIRLSPDGTRLAWLGWDHPAMPWETTDLMVASIVDGVAVAQARVLGGDEGGVGTQVAVAQAEWADADSLYALADPDGWWNLFRVDLAGDETAAINVFPTESEFGHPIWRVGSTSFAVTDAGVVLRRSLGDETLIRWDPETGQTTDLAPGWTEFANSVSGPGAGAGTAIVAVAASPTEPSTPLRIDVAGGRLTRCVERAEYPHEAWVSRPERRHVQVEGGWQVPYIYYPPTNPEYQGPSDVPPPLLIDVHGGPTSGTVTTRYLNFALFTSRGYAVATVDYGGSTGYGRAYRDRLRHTWGITDVEDSVAVARALAAAGLADPARTGIRGGSAGGWATLAALAHSDYFACGTVYFPISDPATWYDEQTHDFESRYIHYLVGDPEKDTARFARVSPLAHAAEITAPFIMLQGLDDVICRPDQADRLVKAVEAVNPGLVRAYHRFPGEGHGFRKDETMTVCLQAELDLYASVLGA</sequence>
<dbReference type="Pfam" id="PF00326">
    <property type="entry name" value="Peptidase_S9"/>
    <property type="match status" value="1"/>
</dbReference>
<evidence type="ECO:0000313" key="3">
    <source>
        <dbReference type="Proteomes" id="UP000730482"/>
    </source>
</evidence>
<dbReference type="PANTHER" id="PTHR43056:SF5">
    <property type="entry name" value="PEPTIDASE S9 PROLYL OLIGOPEPTIDASE CATALYTIC DOMAIN-CONTAINING PROTEIN"/>
    <property type="match status" value="1"/>
</dbReference>
<proteinExistence type="predicted"/>
<dbReference type="Proteomes" id="UP000730482">
    <property type="component" value="Unassembled WGS sequence"/>
</dbReference>